<gene>
    <name evidence="2" type="ORF">KME32_30160</name>
</gene>
<dbReference type="CDD" id="cd06587">
    <property type="entry name" value="VOC"/>
    <property type="match status" value="1"/>
</dbReference>
<evidence type="ECO:0000313" key="2">
    <source>
        <dbReference type="EMBL" id="MBW4565276.1"/>
    </source>
</evidence>
<dbReference type="PROSITE" id="PS51819">
    <property type="entry name" value="VOC"/>
    <property type="match status" value="1"/>
</dbReference>
<sequence length="141" mass="15748">MSDLGFTHIALGVSDIDQSISFYAKYAGMQVVHRRTDQTKHVDVAWISDLTRPFVIVLIQVAQIKSTLAPASHLGVACKTREEVERLCNEAHSENVLIEGPHDWGFPVGYWAFIRDPDGHTLEISYGQEVSFTVAQAINHE</sequence>
<dbReference type="SUPFAM" id="SSF54593">
    <property type="entry name" value="Glyoxalase/Bleomycin resistance protein/Dihydroxybiphenyl dioxygenase"/>
    <property type="match status" value="1"/>
</dbReference>
<dbReference type="InterPro" id="IPR037523">
    <property type="entry name" value="VOC_core"/>
</dbReference>
<dbReference type="EMBL" id="JAHHHN010000034">
    <property type="protein sequence ID" value="MBW4565276.1"/>
    <property type="molecule type" value="Genomic_DNA"/>
</dbReference>
<dbReference type="PANTHER" id="PTHR36113:SF3">
    <property type="entry name" value="SLL5075 PROTEIN"/>
    <property type="match status" value="1"/>
</dbReference>
<feature type="domain" description="VOC" evidence="1">
    <location>
        <begin position="5"/>
        <end position="127"/>
    </location>
</feature>
<accession>A0A951UJP0</accession>
<dbReference type="Proteomes" id="UP000715781">
    <property type="component" value="Unassembled WGS sequence"/>
</dbReference>
<evidence type="ECO:0000313" key="3">
    <source>
        <dbReference type="Proteomes" id="UP000715781"/>
    </source>
</evidence>
<proteinExistence type="predicted"/>
<reference evidence="2" key="2">
    <citation type="journal article" date="2022" name="Microbiol. Resour. Announc.">
        <title>Metagenome Sequencing to Explore Phylogenomics of Terrestrial Cyanobacteria.</title>
        <authorList>
            <person name="Ward R.D."/>
            <person name="Stajich J.E."/>
            <person name="Johansen J.R."/>
            <person name="Huntemann M."/>
            <person name="Clum A."/>
            <person name="Foster B."/>
            <person name="Foster B."/>
            <person name="Roux S."/>
            <person name="Palaniappan K."/>
            <person name="Varghese N."/>
            <person name="Mukherjee S."/>
            <person name="Reddy T.B.K."/>
            <person name="Daum C."/>
            <person name="Copeland A."/>
            <person name="Chen I.A."/>
            <person name="Ivanova N.N."/>
            <person name="Kyrpides N.C."/>
            <person name="Shapiro N."/>
            <person name="Eloe-Fadrosh E.A."/>
            <person name="Pietrasiak N."/>
        </authorList>
    </citation>
    <scope>NUCLEOTIDE SEQUENCE</scope>
    <source>
        <strain evidence="2">JT2-VF2</strain>
    </source>
</reference>
<comment type="caution">
    <text evidence="2">The sequence shown here is derived from an EMBL/GenBank/DDBJ whole genome shotgun (WGS) entry which is preliminary data.</text>
</comment>
<dbReference type="Pfam" id="PF00903">
    <property type="entry name" value="Glyoxalase"/>
    <property type="match status" value="1"/>
</dbReference>
<protein>
    <submittedName>
        <fullName evidence="2">VOC family protein</fullName>
    </submittedName>
</protein>
<reference evidence="2" key="1">
    <citation type="submission" date="2021-05" db="EMBL/GenBank/DDBJ databases">
        <authorList>
            <person name="Pietrasiak N."/>
            <person name="Ward R."/>
            <person name="Stajich J.E."/>
            <person name="Kurbessoian T."/>
        </authorList>
    </citation>
    <scope>NUCLEOTIDE SEQUENCE</scope>
    <source>
        <strain evidence="2">JT2-VF2</strain>
    </source>
</reference>
<dbReference type="AlphaFoldDB" id="A0A951UJP0"/>
<dbReference type="InterPro" id="IPR051332">
    <property type="entry name" value="Fosfomycin_Res_Enzymes"/>
</dbReference>
<organism evidence="2 3">
    <name type="scientific">Mojavia pulchra JT2-VF2</name>
    <dbReference type="NCBI Taxonomy" id="287848"/>
    <lineage>
        <taxon>Bacteria</taxon>
        <taxon>Bacillati</taxon>
        <taxon>Cyanobacteriota</taxon>
        <taxon>Cyanophyceae</taxon>
        <taxon>Nostocales</taxon>
        <taxon>Nostocaceae</taxon>
    </lineage>
</organism>
<dbReference type="PANTHER" id="PTHR36113">
    <property type="entry name" value="LYASE, PUTATIVE-RELATED-RELATED"/>
    <property type="match status" value="1"/>
</dbReference>
<dbReference type="InterPro" id="IPR004360">
    <property type="entry name" value="Glyas_Fos-R_dOase_dom"/>
</dbReference>
<dbReference type="InterPro" id="IPR029068">
    <property type="entry name" value="Glyas_Bleomycin-R_OHBP_Dase"/>
</dbReference>
<dbReference type="Gene3D" id="3.10.180.10">
    <property type="entry name" value="2,3-Dihydroxybiphenyl 1,2-Dioxygenase, domain 1"/>
    <property type="match status" value="1"/>
</dbReference>
<name>A0A951UJP0_9NOST</name>
<evidence type="ECO:0000259" key="1">
    <source>
        <dbReference type="PROSITE" id="PS51819"/>
    </source>
</evidence>